<protein>
    <recommendedName>
        <fullName evidence="1">Type 4 fimbrial biogenesis protein PilX N-terminal domain-containing protein</fullName>
    </recommendedName>
</protein>
<dbReference type="EMBL" id="PEWV01000017">
    <property type="protein sequence ID" value="PIU42155.1"/>
    <property type="molecule type" value="Genomic_DNA"/>
</dbReference>
<dbReference type="InterPro" id="IPR025746">
    <property type="entry name" value="PilX_N_dom"/>
</dbReference>
<comment type="caution">
    <text evidence="2">The sequence shown here is derived from an EMBL/GenBank/DDBJ whole genome shotgun (WGS) entry which is preliminary data.</text>
</comment>
<feature type="domain" description="Type 4 fimbrial biogenesis protein PilX N-terminal" evidence="1">
    <location>
        <begin position="8"/>
        <end position="58"/>
    </location>
</feature>
<sequence length="506" mass="53200">MNFKYRKKGLALVIILIFILVLTIAAASFMLISSSDIRMTRSQNNSTKAFYIAEAGLNRALYALQKDLNSNPTNPSWADGTIDGIVCGPDTSNFYTLYASTALGNGDYTVTLKNTANTTEIYVRATGTCSGNSRTIEAFVTAYNIGVWNNAIFAGAGTGGTLINGDVEVAGSVHILGNGLASTDFALNLSGGASITNNYDGMPAVFTTRVPACPTTTFGGESVQSLSANLRVKNGLVGLGGTSSVGEANVAGNSYKETLDHVYVTDGYGGTKGSDSVYSDNGYSNTYDLGDSVEFPSLSDPYTDGGGTSYATYQAYLKANALVISDPAQLAVLNNIKQTSNFSYTDGTNTIAMDGDGHLTISGIVYVQEGDLDFSDAPGRNTFTYTGKGSILVEGDATATDGEVNIDTNMLSSNTFPTSSALGIMTPGQITFNEANINCMGAFYGETKMIVKKQTNIAGTLVSNLIDMGSNVPSVFQIPTLHTNLPSGMINSTTNWVVSTSTWQEI</sequence>
<organism evidence="2 3">
    <name type="scientific">Candidatus Aquitaenariimonas noxiae</name>
    <dbReference type="NCBI Taxonomy" id="1974741"/>
    <lineage>
        <taxon>Bacteria</taxon>
        <taxon>Pseudomonadati</taxon>
        <taxon>Candidatus Omnitrophota</taxon>
        <taxon>Candidatus Aquitaenariimonas</taxon>
    </lineage>
</organism>
<reference evidence="2 3" key="1">
    <citation type="submission" date="2017-09" db="EMBL/GenBank/DDBJ databases">
        <title>Depth-based differentiation of microbial function through sediment-hosted aquifers and enrichment of novel symbionts in the deep terrestrial subsurface.</title>
        <authorList>
            <person name="Probst A.J."/>
            <person name="Ladd B."/>
            <person name="Jarett J.K."/>
            <person name="Geller-Mcgrath D.E."/>
            <person name="Sieber C.M."/>
            <person name="Emerson J.B."/>
            <person name="Anantharaman K."/>
            <person name="Thomas B.C."/>
            <person name="Malmstrom R."/>
            <person name="Stieglmeier M."/>
            <person name="Klingl A."/>
            <person name="Woyke T."/>
            <person name="Ryan C.M."/>
            <person name="Banfield J.F."/>
        </authorList>
    </citation>
    <scope>NUCLEOTIDE SEQUENCE [LARGE SCALE GENOMIC DNA]</scope>
    <source>
        <strain evidence="2">CG07_land_8_20_14_0_80_42_15</strain>
    </source>
</reference>
<gene>
    <name evidence="2" type="ORF">COS99_01700</name>
</gene>
<proteinExistence type="predicted"/>
<dbReference type="AlphaFoldDB" id="A0A2J0KUS6"/>
<evidence type="ECO:0000313" key="2">
    <source>
        <dbReference type="EMBL" id="PIU42155.1"/>
    </source>
</evidence>
<evidence type="ECO:0000259" key="1">
    <source>
        <dbReference type="Pfam" id="PF14341"/>
    </source>
</evidence>
<dbReference type="Proteomes" id="UP000230052">
    <property type="component" value="Unassembled WGS sequence"/>
</dbReference>
<evidence type="ECO:0000313" key="3">
    <source>
        <dbReference type="Proteomes" id="UP000230052"/>
    </source>
</evidence>
<name>A0A2J0KUS6_9BACT</name>
<accession>A0A2J0KUS6</accession>
<dbReference type="Pfam" id="PF14341">
    <property type="entry name" value="PilX_N"/>
    <property type="match status" value="1"/>
</dbReference>